<feature type="transmembrane region" description="Helical" evidence="2">
    <location>
        <begin position="58"/>
        <end position="80"/>
    </location>
</feature>
<dbReference type="Proteomes" id="UP000037035">
    <property type="component" value="Unassembled WGS sequence"/>
</dbReference>
<dbReference type="VEuPathDB" id="FungiDB:VP01_2931g1"/>
<protein>
    <submittedName>
        <fullName evidence="3">Putative signal peptide protein</fullName>
    </submittedName>
</protein>
<reference evidence="3 4" key="1">
    <citation type="submission" date="2015-08" db="EMBL/GenBank/DDBJ databases">
        <title>Next Generation Sequencing and Analysis of the Genome of Puccinia sorghi L Schw, the Causal Agent of Maize Common Rust.</title>
        <authorList>
            <person name="Rochi L."/>
            <person name="Burguener G."/>
            <person name="Darino M."/>
            <person name="Turjanski A."/>
            <person name="Kreff E."/>
            <person name="Dieguez M.J."/>
            <person name="Sacco F."/>
        </authorList>
    </citation>
    <scope>NUCLEOTIDE SEQUENCE [LARGE SCALE GENOMIC DNA]</scope>
    <source>
        <strain evidence="3 4">RO10H11247</strain>
    </source>
</reference>
<keyword evidence="4" id="KW-1185">Reference proteome</keyword>
<gene>
    <name evidence="3" type="ORF">VP01_2931g1</name>
</gene>
<evidence type="ECO:0000256" key="1">
    <source>
        <dbReference type="SAM" id="MobiDB-lite"/>
    </source>
</evidence>
<name>A0A0L6V1Y0_9BASI</name>
<keyword evidence="2" id="KW-0812">Transmembrane</keyword>
<feature type="compositionally biased region" description="Basic and acidic residues" evidence="1">
    <location>
        <begin position="317"/>
        <end position="333"/>
    </location>
</feature>
<keyword evidence="2" id="KW-1133">Transmembrane helix</keyword>
<evidence type="ECO:0000313" key="3">
    <source>
        <dbReference type="EMBL" id="KNZ54497.1"/>
    </source>
</evidence>
<evidence type="ECO:0000256" key="2">
    <source>
        <dbReference type="SAM" id="Phobius"/>
    </source>
</evidence>
<sequence length="689" mass="79223">MQAFGYSGVSLGLTVFLLLYHSSVHHLQTIAFLAALVPFLCPNLTIQIFSTLEVEKCFISFSMQSWFCAKIMICFVVHIFPNTKLLNHPGSNAQVRQIHTHFSLFQVLRSMPCFNFLYIHPHKNAHDSTLFHEITSISSQLNSKNSGIACSFWGTCTNGKSSSAFGALSLQNRNISLAQWFTPKSINYVFVPFSGIQLSFNHSRSLRFDSKKGLKTLSSMILDYLRETEIGENSTLERGGANTAKKTFPTACMIKPRFYAQSLCRLHSYCAKLYTYANMWSLDGSLAGACCISTAGKGLGQSKLFWETKSCILRPMEKPTEKHNGESQRERKQVSRRGAVQRTNPRGRSFDDTGEWEKFLCDLIGSEVGGPQIEYLFNLNFEIDNNSIFNLEYITTPLLYTSCVVRPPTLHQEMGIKAPQCDQGISPFLARSTPSMVGNDIYLFVVSFSGLISNFWERINQPDKINQFCLHSMFFLIITKKFRYSQKKKRKFCQYHPIVNSSKSKGESRFIMWFWFSSICKNMISTFEKHELWHSTSCAGNFPLVMETALLTALYKIYSKFLGHNIEILNPKLYIQDTALIRKARRFCYEYSVYIVVFHLRYNAKSTLHRYFDSIGKVILLQEEEVIIWEKAMTREESYYIGKAALVLQEEEVYHGYSVQGIAEGSMCGARMVWYYYLLQRWRSRRRGQ</sequence>
<comment type="caution">
    <text evidence="3">The sequence shown here is derived from an EMBL/GenBank/DDBJ whole genome shotgun (WGS) entry which is preliminary data.</text>
</comment>
<proteinExistence type="predicted"/>
<organism evidence="3 4">
    <name type="scientific">Puccinia sorghi</name>
    <dbReference type="NCBI Taxonomy" id="27349"/>
    <lineage>
        <taxon>Eukaryota</taxon>
        <taxon>Fungi</taxon>
        <taxon>Dikarya</taxon>
        <taxon>Basidiomycota</taxon>
        <taxon>Pucciniomycotina</taxon>
        <taxon>Pucciniomycetes</taxon>
        <taxon>Pucciniales</taxon>
        <taxon>Pucciniaceae</taxon>
        <taxon>Puccinia</taxon>
    </lineage>
</organism>
<feature type="transmembrane region" description="Helical" evidence="2">
    <location>
        <begin position="6"/>
        <end position="23"/>
    </location>
</feature>
<keyword evidence="2" id="KW-0472">Membrane</keyword>
<feature type="transmembrane region" description="Helical" evidence="2">
    <location>
        <begin position="30"/>
        <end position="52"/>
    </location>
</feature>
<dbReference type="EMBL" id="LAVV01007870">
    <property type="protein sequence ID" value="KNZ54497.1"/>
    <property type="molecule type" value="Genomic_DNA"/>
</dbReference>
<evidence type="ECO:0000313" key="4">
    <source>
        <dbReference type="Proteomes" id="UP000037035"/>
    </source>
</evidence>
<accession>A0A0L6V1Y0</accession>
<feature type="region of interest" description="Disordered" evidence="1">
    <location>
        <begin position="317"/>
        <end position="351"/>
    </location>
</feature>
<dbReference type="AlphaFoldDB" id="A0A0L6V1Y0"/>